<dbReference type="FunFam" id="3.40.50.2000:FF:000064">
    <property type="entry name" value="Glycosyltransferase"/>
    <property type="match status" value="1"/>
</dbReference>
<dbReference type="AlphaFoldDB" id="A0AAN9KA16"/>
<gene>
    <name evidence="4" type="ORF">VNO77_37206</name>
</gene>
<evidence type="ECO:0000313" key="4">
    <source>
        <dbReference type="EMBL" id="KAK7312938.1"/>
    </source>
</evidence>
<comment type="caution">
    <text evidence="4">The sequence shown here is derived from an EMBL/GenBank/DDBJ whole genome shotgun (WGS) entry which is preliminary data.</text>
</comment>
<dbReference type="Proteomes" id="UP001367508">
    <property type="component" value="Unassembled WGS sequence"/>
</dbReference>
<dbReference type="PANTHER" id="PTHR48047">
    <property type="entry name" value="GLYCOSYLTRANSFERASE"/>
    <property type="match status" value="1"/>
</dbReference>
<keyword evidence="5" id="KW-1185">Reference proteome</keyword>
<dbReference type="CDD" id="cd03784">
    <property type="entry name" value="GT1_Gtf-like"/>
    <property type="match status" value="1"/>
</dbReference>
<evidence type="ECO:0000256" key="2">
    <source>
        <dbReference type="ARBA" id="ARBA00022676"/>
    </source>
</evidence>
<dbReference type="GO" id="GO:0035251">
    <property type="term" value="F:UDP-glucosyltransferase activity"/>
    <property type="evidence" value="ECO:0007669"/>
    <property type="project" value="TreeGrafter"/>
</dbReference>
<evidence type="ECO:0000256" key="3">
    <source>
        <dbReference type="ARBA" id="ARBA00022679"/>
    </source>
</evidence>
<dbReference type="PANTHER" id="PTHR48047:SF118">
    <property type="entry name" value="HEXOSYLTRANSFERASE-RELATED"/>
    <property type="match status" value="1"/>
</dbReference>
<dbReference type="InterPro" id="IPR002213">
    <property type="entry name" value="UDP_glucos_trans"/>
</dbReference>
<name>A0AAN9KA16_CANGL</name>
<dbReference type="Pfam" id="PF00201">
    <property type="entry name" value="UDPGT"/>
    <property type="match status" value="1"/>
</dbReference>
<proteinExistence type="inferred from homology"/>
<evidence type="ECO:0000313" key="5">
    <source>
        <dbReference type="Proteomes" id="UP001367508"/>
    </source>
</evidence>
<comment type="similarity">
    <text evidence="1">Belongs to the UDP-glycosyltransferase family.</text>
</comment>
<protein>
    <submittedName>
        <fullName evidence="4">Uncharacterized protein</fullName>
    </submittedName>
</protein>
<keyword evidence="3" id="KW-0808">Transferase</keyword>
<dbReference type="Gene3D" id="3.40.50.2000">
    <property type="entry name" value="Glycogen Phosphorylase B"/>
    <property type="match status" value="2"/>
</dbReference>
<reference evidence="4 5" key="1">
    <citation type="submission" date="2024-01" db="EMBL/GenBank/DDBJ databases">
        <title>The genomes of 5 underutilized Papilionoideae crops provide insights into root nodulation and disease resistanc.</title>
        <authorList>
            <person name="Jiang F."/>
        </authorList>
    </citation>
    <scope>NUCLEOTIDE SEQUENCE [LARGE SCALE GENOMIC DNA]</scope>
    <source>
        <strain evidence="4">LVBAO_FW01</strain>
        <tissue evidence="4">Leaves</tissue>
    </source>
</reference>
<dbReference type="EMBL" id="JAYMYQ010000009">
    <property type="protein sequence ID" value="KAK7312938.1"/>
    <property type="molecule type" value="Genomic_DNA"/>
</dbReference>
<organism evidence="4 5">
    <name type="scientific">Canavalia gladiata</name>
    <name type="common">Sword bean</name>
    <name type="synonym">Dolichos gladiatus</name>
    <dbReference type="NCBI Taxonomy" id="3824"/>
    <lineage>
        <taxon>Eukaryota</taxon>
        <taxon>Viridiplantae</taxon>
        <taxon>Streptophyta</taxon>
        <taxon>Embryophyta</taxon>
        <taxon>Tracheophyta</taxon>
        <taxon>Spermatophyta</taxon>
        <taxon>Magnoliopsida</taxon>
        <taxon>eudicotyledons</taxon>
        <taxon>Gunneridae</taxon>
        <taxon>Pentapetalae</taxon>
        <taxon>rosids</taxon>
        <taxon>fabids</taxon>
        <taxon>Fabales</taxon>
        <taxon>Fabaceae</taxon>
        <taxon>Papilionoideae</taxon>
        <taxon>50 kb inversion clade</taxon>
        <taxon>NPAAA clade</taxon>
        <taxon>indigoferoid/millettioid clade</taxon>
        <taxon>Phaseoleae</taxon>
        <taxon>Canavalia</taxon>
    </lineage>
</organism>
<accession>A0AAN9KA16</accession>
<keyword evidence="2" id="KW-0328">Glycosyltransferase</keyword>
<evidence type="ECO:0000256" key="1">
    <source>
        <dbReference type="ARBA" id="ARBA00009995"/>
    </source>
</evidence>
<sequence length="500" mass="55945">MLFCSSHCFVLSPIFPFITPKYSYKPCIPSIPFNPSPTMATPQTHVLFYPFPSSGHVIPLLDLAKVFVSRAVQVTVLITPSNQSLVPTNYSPLLQTLQLPTPQFPNPNQNRLVAIVTFMRHHHYPILLDWARTHPTPPSAIISDFFLGWTHLLARDLHVPRLVFSPSGAFGLSVAYSLWRDLPQNDNPQDPNSSVSFPKIPNSPIFLWWQISHQFRNTERGGPDWEFHRENMLFNIDSWGLVFNSFTELEQVYLDHMKKELGHQRVWAVGPILPLGDDSTEPENRGGSSTVTRHDLTEWLDARANGSVIYVCFGSRTVLTSSQMDVLTRALELSGVHFLLSVRNPVERDLAQDCGKIPNGFVDRVRGRGFVIEGWAPQLVILSHRAVGSFLTHCGWNSVLEGLVSGVVMLTWPMGADQYTNAKLLVDQLGVAIRGGEGTEKVPEASEMAKKIEVSLGMTKERVRAEELRDTALRAVKKDGSSHKQLDALVNHLNGLKLQP</sequence>
<dbReference type="SUPFAM" id="SSF53756">
    <property type="entry name" value="UDP-Glycosyltransferase/glycogen phosphorylase"/>
    <property type="match status" value="1"/>
</dbReference>